<keyword evidence="8" id="KW-0472">Membrane</keyword>
<evidence type="ECO:0000313" key="9">
    <source>
        <dbReference type="EMBL" id="GIX89568.1"/>
    </source>
</evidence>
<dbReference type="PANTHER" id="PTHR11567">
    <property type="entry name" value="ACID PHOSPHATASE-RELATED"/>
    <property type="match status" value="1"/>
</dbReference>
<comment type="catalytic activity">
    <reaction evidence="1">
        <text>a phosphate monoester + H2O = an alcohol + phosphate</text>
        <dbReference type="Rhea" id="RHEA:15017"/>
        <dbReference type="ChEBI" id="CHEBI:15377"/>
        <dbReference type="ChEBI" id="CHEBI:30879"/>
        <dbReference type="ChEBI" id="CHEBI:43474"/>
        <dbReference type="ChEBI" id="CHEBI:67140"/>
        <dbReference type="EC" id="3.1.3.2"/>
    </reaction>
</comment>
<dbReference type="AlphaFoldDB" id="A0AAV4P0K8"/>
<organism evidence="9 10">
    <name type="scientific">Caerostris darwini</name>
    <dbReference type="NCBI Taxonomy" id="1538125"/>
    <lineage>
        <taxon>Eukaryota</taxon>
        <taxon>Metazoa</taxon>
        <taxon>Ecdysozoa</taxon>
        <taxon>Arthropoda</taxon>
        <taxon>Chelicerata</taxon>
        <taxon>Arachnida</taxon>
        <taxon>Araneae</taxon>
        <taxon>Araneomorphae</taxon>
        <taxon>Entelegynae</taxon>
        <taxon>Araneoidea</taxon>
        <taxon>Araneidae</taxon>
        <taxon>Caerostris</taxon>
    </lineage>
</organism>
<comment type="similarity">
    <text evidence="2">Belongs to the histidine acid phosphatase family.</text>
</comment>
<dbReference type="Gene3D" id="3.40.50.1240">
    <property type="entry name" value="Phosphoglycerate mutase-like"/>
    <property type="match status" value="1"/>
</dbReference>
<evidence type="ECO:0000256" key="8">
    <source>
        <dbReference type="SAM" id="Phobius"/>
    </source>
</evidence>
<dbReference type="EMBL" id="BPLQ01002195">
    <property type="protein sequence ID" value="GIX89568.1"/>
    <property type="molecule type" value="Genomic_DNA"/>
</dbReference>
<name>A0AAV4P0K8_9ARAC</name>
<evidence type="ECO:0000256" key="6">
    <source>
        <dbReference type="ARBA" id="ARBA00023157"/>
    </source>
</evidence>
<dbReference type="SUPFAM" id="SSF53254">
    <property type="entry name" value="Phosphoglycerate mutase-like"/>
    <property type="match status" value="1"/>
</dbReference>
<keyword evidence="8" id="KW-1133">Transmembrane helix</keyword>
<keyword evidence="5" id="KW-0378">Hydrolase</keyword>
<dbReference type="Pfam" id="PF00328">
    <property type="entry name" value="His_Phos_2"/>
    <property type="match status" value="1"/>
</dbReference>
<keyword evidence="8" id="KW-0812">Transmembrane</keyword>
<evidence type="ECO:0000256" key="7">
    <source>
        <dbReference type="ARBA" id="ARBA00023180"/>
    </source>
</evidence>
<dbReference type="Proteomes" id="UP001054837">
    <property type="component" value="Unassembled WGS sequence"/>
</dbReference>
<evidence type="ECO:0000256" key="4">
    <source>
        <dbReference type="ARBA" id="ARBA00022729"/>
    </source>
</evidence>
<evidence type="ECO:0000256" key="3">
    <source>
        <dbReference type="ARBA" id="ARBA00012646"/>
    </source>
</evidence>
<proteinExistence type="inferred from homology"/>
<comment type="caution">
    <text evidence="9">The sequence shown here is derived from an EMBL/GenBank/DDBJ whole genome shotgun (WGS) entry which is preliminary data.</text>
</comment>
<keyword evidence="10" id="KW-1185">Reference proteome</keyword>
<dbReference type="PANTHER" id="PTHR11567:SF211">
    <property type="entry name" value="PROSTATIC ACID PHOSPHATASE"/>
    <property type="match status" value="1"/>
</dbReference>
<protein>
    <recommendedName>
        <fullName evidence="3">acid phosphatase</fullName>
        <ecNumber evidence="3">3.1.3.2</ecNumber>
    </recommendedName>
</protein>
<keyword evidence="6" id="KW-1015">Disulfide bond</keyword>
<dbReference type="GO" id="GO:0003993">
    <property type="term" value="F:acid phosphatase activity"/>
    <property type="evidence" value="ECO:0007669"/>
    <property type="project" value="UniProtKB-EC"/>
</dbReference>
<feature type="transmembrane region" description="Helical" evidence="8">
    <location>
        <begin position="45"/>
        <end position="61"/>
    </location>
</feature>
<evidence type="ECO:0000313" key="10">
    <source>
        <dbReference type="Proteomes" id="UP001054837"/>
    </source>
</evidence>
<gene>
    <name evidence="9" type="ORF">CDAR_390161</name>
</gene>
<keyword evidence="4" id="KW-0732">Signal</keyword>
<evidence type="ECO:0000256" key="2">
    <source>
        <dbReference type="ARBA" id="ARBA00005375"/>
    </source>
</evidence>
<dbReference type="InterPro" id="IPR050645">
    <property type="entry name" value="Histidine_acid_phosphatase"/>
</dbReference>
<dbReference type="CDD" id="cd07061">
    <property type="entry name" value="HP_HAP_like"/>
    <property type="match status" value="1"/>
</dbReference>
<reference evidence="9 10" key="1">
    <citation type="submission" date="2021-06" db="EMBL/GenBank/DDBJ databases">
        <title>Caerostris darwini draft genome.</title>
        <authorList>
            <person name="Kono N."/>
            <person name="Arakawa K."/>
        </authorList>
    </citation>
    <scope>NUCLEOTIDE SEQUENCE [LARGE SCALE GENOMIC DNA]</scope>
</reference>
<evidence type="ECO:0000256" key="1">
    <source>
        <dbReference type="ARBA" id="ARBA00000032"/>
    </source>
</evidence>
<accession>A0AAV4P0K8</accession>
<evidence type="ECO:0000256" key="5">
    <source>
        <dbReference type="ARBA" id="ARBA00022801"/>
    </source>
</evidence>
<dbReference type="EC" id="3.1.3.2" evidence="3"/>
<keyword evidence="7" id="KW-0325">Glycoprotein</keyword>
<sequence>MSRTGSFGKNFLSHSLSLSAAMLDRACCICDPCKRLFLSTVRRRRLLLAILIVYVIATYFFRQAFWNALERFDVGTRPLQATLERPRRQLIFLQVLFRHGHHSPFSVYPHDPTPDSYWIEGLGQLTKLGRLQHYAMGKHFRKMYEDFLSHDVQEVECLSSIAFRSLFAGYAFLAGFYPSAAGRSIGEGLDWQPVPCHFLPLNKDKYLQSLPNCPAAEMDKSVLFRTKSAAQFMESYKEIYKFWSAKSGLSVQNYGDAGSLYKTLLAEKTENLSIPRWAEDTWEHLESNSNVCYHFHFKTRLLHRLRAGPVVEKIIKQMRRKAENPNDKLKVYVYSGHGSNVAAVLQALLVFNDRIPTYGSTILFELYKEEGGAHTVRLLLSNSTYPERHIEEPHVLYMPGCPEYCPLEDMERSTSDLYPLDWERECLEVDEQRLWGLLSE</sequence>
<dbReference type="InterPro" id="IPR029033">
    <property type="entry name" value="His_PPase_superfam"/>
</dbReference>
<dbReference type="InterPro" id="IPR000560">
    <property type="entry name" value="His_Pase_clade-2"/>
</dbReference>